<evidence type="ECO:0000256" key="12">
    <source>
        <dbReference type="ARBA" id="ARBA00049954"/>
    </source>
</evidence>
<dbReference type="PANTHER" id="PTHR20861:SF1">
    <property type="entry name" value="HOMOSERINE KINASE"/>
    <property type="match status" value="1"/>
</dbReference>
<evidence type="ECO:0000256" key="6">
    <source>
        <dbReference type="ARBA" id="ARBA00022679"/>
    </source>
</evidence>
<dbReference type="InterPro" id="IPR006203">
    <property type="entry name" value="GHMP_knse_ATP-bd_CS"/>
</dbReference>
<dbReference type="InterPro" id="IPR036554">
    <property type="entry name" value="GHMP_kinase_C_sf"/>
</dbReference>
<dbReference type="GO" id="GO:0004413">
    <property type="term" value="F:homoserine kinase activity"/>
    <property type="evidence" value="ECO:0007669"/>
    <property type="project" value="UniProtKB-EC"/>
</dbReference>
<evidence type="ECO:0000256" key="2">
    <source>
        <dbReference type="ARBA" id="ARBA00007370"/>
    </source>
</evidence>
<evidence type="ECO:0000256" key="10">
    <source>
        <dbReference type="ARBA" id="ARBA00022840"/>
    </source>
</evidence>
<evidence type="ECO:0000313" key="16">
    <source>
        <dbReference type="EMBL" id="MBS7527384.1"/>
    </source>
</evidence>
<dbReference type="HAMAP" id="MF_00384">
    <property type="entry name" value="Homoser_kinase"/>
    <property type="match status" value="1"/>
</dbReference>
<evidence type="ECO:0000256" key="5">
    <source>
        <dbReference type="ARBA" id="ARBA00022605"/>
    </source>
</evidence>
<dbReference type="InterPro" id="IPR014721">
    <property type="entry name" value="Ribsml_uS5_D2-typ_fold_subgr"/>
</dbReference>
<feature type="domain" description="GHMP kinase N-terminal" evidence="14">
    <location>
        <begin position="56"/>
        <end position="138"/>
    </location>
</feature>
<keyword evidence="7 13" id="KW-0791">Threonine biosynthesis</keyword>
<keyword evidence="8 13" id="KW-0547">Nucleotide-binding</keyword>
<keyword evidence="10 13" id="KW-0067">ATP-binding</keyword>
<dbReference type="EMBL" id="JAHBCL010000019">
    <property type="protein sequence ID" value="MBS7527384.1"/>
    <property type="molecule type" value="Genomic_DNA"/>
</dbReference>
<keyword evidence="17" id="KW-1185">Reference proteome</keyword>
<dbReference type="EC" id="2.7.1.39" evidence="3 13"/>
<keyword evidence="5 13" id="KW-0028">Amino-acid biosynthesis</keyword>
<dbReference type="PROSITE" id="PS00627">
    <property type="entry name" value="GHMP_KINASES_ATP"/>
    <property type="match status" value="1"/>
</dbReference>
<comment type="pathway">
    <text evidence="1 13">Amino-acid biosynthesis; L-threonine biosynthesis; L-threonine from L-aspartate: step 4/5.</text>
</comment>
<accession>A0ABS5PQE5</accession>
<evidence type="ECO:0000259" key="15">
    <source>
        <dbReference type="Pfam" id="PF08544"/>
    </source>
</evidence>
<protein>
    <recommendedName>
        <fullName evidence="4 13">Homoserine kinase</fullName>
        <shortName evidence="13">HK</shortName>
        <shortName evidence="13">HSK</shortName>
        <ecNumber evidence="3 13">2.7.1.39</ecNumber>
    </recommendedName>
</protein>
<dbReference type="Proteomes" id="UP000746471">
    <property type="component" value="Unassembled WGS sequence"/>
</dbReference>
<feature type="domain" description="GHMP kinase C-terminal" evidence="15">
    <location>
        <begin position="218"/>
        <end position="266"/>
    </location>
</feature>
<organism evidence="16 17">
    <name type="scientific">Fusibacter paucivorans</name>
    <dbReference type="NCBI Taxonomy" id="76009"/>
    <lineage>
        <taxon>Bacteria</taxon>
        <taxon>Bacillati</taxon>
        <taxon>Bacillota</taxon>
        <taxon>Clostridia</taxon>
        <taxon>Eubacteriales</taxon>
        <taxon>Eubacteriales Family XII. Incertae Sedis</taxon>
        <taxon>Fusibacter</taxon>
    </lineage>
</organism>
<dbReference type="InterPro" id="IPR013750">
    <property type="entry name" value="GHMP_kinase_C_dom"/>
</dbReference>
<dbReference type="SUPFAM" id="SSF54211">
    <property type="entry name" value="Ribosomal protein S5 domain 2-like"/>
    <property type="match status" value="1"/>
</dbReference>
<dbReference type="PRINTS" id="PR00958">
    <property type="entry name" value="HOMSERKINASE"/>
</dbReference>
<dbReference type="Gene3D" id="3.30.230.10">
    <property type="match status" value="1"/>
</dbReference>
<evidence type="ECO:0000313" key="17">
    <source>
        <dbReference type="Proteomes" id="UP000746471"/>
    </source>
</evidence>
<proteinExistence type="inferred from homology"/>
<comment type="function">
    <text evidence="12 13">Catalyzes the ATP-dependent phosphorylation of L-homoserine to L-homoserine phosphate.</text>
</comment>
<evidence type="ECO:0000256" key="7">
    <source>
        <dbReference type="ARBA" id="ARBA00022697"/>
    </source>
</evidence>
<evidence type="ECO:0000256" key="13">
    <source>
        <dbReference type="HAMAP-Rule" id="MF_00384"/>
    </source>
</evidence>
<reference evidence="16 17" key="1">
    <citation type="submission" date="2021-05" db="EMBL/GenBank/DDBJ databases">
        <title>Fusibacter ferrireducens sp. nov., an anaerobic, sulfur- and Fe-reducing bacterium isolated from the mangrove sediment.</title>
        <authorList>
            <person name="Qiu D."/>
        </authorList>
    </citation>
    <scope>NUCLEOTIDE SEQUENCE [LARGE SCALE GENOMIC DNA]</scope>
    <source>
        <strain evidence="16 17">DSM 12116</strain>
    </source>
</reference>
<comment type="subcellular location">
    <subcellularLocation>
        <location evidence="13">Cytoplasm</location>
    </subcellularLocation>
</comment>
<dbReference type="InterPro" id="IPR020568">
    <property type="entry name" value="Ribosomal_Su5_D2-typ_SF"/>
</dbReference>
<feature type="binding site" evidence="13">
    <location>
        <begin position="86"/>
        <end position="96"/>
    </location>
    <ligand>
        <name>ATP</name>
        <dbReference type="ChEBI" id="CHEBI:30616"/>
    </ligand>
</feature>
<gene>
    <name evidence="13" type="primary">thrB</name>
    <name evidence="16" type="ORF">KHM83_11895</name>
</gene>
<evidence type="ECO:0000259" key="14">
    <source>
        <dbReference type="Pfam" id="PF00288"/>
    </source>
</evidence>
<dbReference type="PIRSF" id="PIRSF000676">
    <property type="entry name" value="Homoser_kin"/>
    <property type="match status" value="1"/>
</dbReference>
<keyword evidence="6 13" id="KW-0808">Transferase</keyword>
<evidence type="ECO:0000256" key="4">
    <source>
        <dbReference type="ARBA" id="ARBA00017858"/>
    </source>
</evidence>
<dbReference type="SUPFAM" id="SSF55060">
    <property type="entry name" value="GHMP Kinase, C-terminal domain"/>
    <property type="match status" value="1"/>
</dbReference>
<evidence type="ECO:0000256" key="8">
    <source>
        <dbReference type="ARBA" id="ARBA00022741"/>
    </source>
</evidence>
<dbReference type="NCBIfam" id="TIGR00191">
    <property type="entry name" value="thrB"/>
    <property type="match status" value="1"/>
</dbReference>
<keyword evidence="9 13" id="KW-0418">Kinase</keyword>
<comment type="caution">
    <text evidence="16">The sequence shown here is derived from an EMBL/GenBank/DDBJ whole genome shotgun (WGS) entry which is preliminary data.</text>
</comment>
<dbReference type="InterPro" id="IPR006204">
    <property type="entry name" value="GHMP_kinase_N_dom"/>
</dbReference>
<evidence type="ECO:0000256" key="1">
    <source>
        <dbReference type="ARBA" id="ARBA00005015"/>
    </source>
</evidence>
<dbReference type="Pfam" id="PF08544">
    <property type="entry name" value="GHMP_kinases_C"/>
    <property type="match status" value="1"/>
</dbReference>
<dbReference type="InterPro" id="IPR000870">
    <property type="entry name" value="Homoserine_kinase"/>
</dbReference>
<name>A0ABS5PQE5_9FIRM</name>
<comment type="similarity">
    <text evidence="2 13">Belongs to the GHMP kinase family. Homoserine kinase subfamily.</text>
</comment>
<evidence type="ECO:0000256" key="9">
    <source>
        <dbReference type="ARBA" id="ARBA00022777"/>
    </source>
</evidence>
<dbReference type="PANTHER" id="PTHR20861">
    <property type="entry name" value="HOMOSERINE/4-DIPHOSPHOCYTIDYL-2-C-METHYL-D-ERYTHRITOL KINASE"/>
    <property type="match status" value="1"/>
</dbReference>
<dbReference type="Pfam" id="PF00288">
    <property type="entry name" value="GHMP_kinases_N"/>
    <property type="match status" value="1"/>
</dbReference>
<keyword evidence="13" id="KW-0963">Cytoplasm</keyword>
<dbReference type="Gene3D" id="3.30.70.890">
    <property type="entry name" value="GHMP kinase, C-terminal domain"/>
    <property type="match status" value="1"/>
</dbReference>
<evidence type="ECO:0000256" key="3">
    <source>
        <dbReference type="ARBA" id="ARBA00012078"/>
    </source>
</evidence>
<sequence>MINIKVPATSANIGPGFDTLGLALNMFNHVALSKRADSIKRIIWETPDDAIDDSINLVKTALEYTLEKYNRSTLGYDLIMGQCDVPMSRGLGSSATAIVAGIYAANYLLDFALSKEEILLYATELEGHPDNVAPAIFGDMVISSYTEGKVIHDRVIFPEDIVFKVFIPDFELSTSAARKVLPKTYNIQQCVFNMSRLGLLINCLYTKRYDLLPFAVEDAVHQPYRLPLIQSAELIFEKCREIQSLGSFISGAGPTLIALMPLDHADTFDKQFEPFLATLESKWSLKTLTINKSGTTYSVES</sequence>
<comment type="catalytic activity">
    <reaction evidence="11 13">
        <text>L-homoserine + ATP = O-phospho-L-homoserine + ADP + H(+)</text>
        <dbReference type="Rhea" id="RHEA:13985"/>
        <dbReference type="ChEBI" id="CHEBI:15378"/>
        <dbReference type="ChEBI" id="CHEBI:30616"/>
        <dbReference type="ChEBI" id="CHEBI:57476"/>
        <dbReference type="ChEBI" id="CHEBI:57590"/>
        <dbReference type="ChEBI" id="CHEBI:456216"/>
        <dbReference type="EC" id="2.7.1.39"/>
    </reaction>
</comment>
<evidence type="ECO:0000256" key="11">
    <source>
        <dbReference type="ARBA" id="ARBA00049375"/>
    </source>
</evidence>
<dbReference type="RefSeq" id="WP_213237245.1">
    <property type="nucleotide sequence ID" value="NZ_JAHBCL010000019.1"/>
</dbReference>